<protein>
    <recommendedName>
        <fullName evidence="4">VCBS repeat-containing protein</fullName>
    </recommendedName>
</protein>
<comment type="caution">
    <text evidence="2">The sequence shown here is derived from an EMBL/GenBank/DDBJ whole genome shotgun (WGS) entry which is preliminary data.</text>
</comment>
<feature type="signal peptide" evidence="1">
    <location>
        <begin position="1"/>
        <end position="21"/>
    </location>
</feature>
<dbReference type="InterPro" id="IPR028994">
    <property type="entry name" value="Integrin_alpha_N"/>
</dbReference>
<keyword evidence="1" id="KW-0732">Signal</keyword>
<dbReference type="OrthoDB" id="1743319at2"/>
<name>A0A559K3J7_9BACL</name>
<dbReference type="EMBL" id="VNJI01000050">
    <property type="protein sequence ID" value="TVY06712.1"/>
    <property type="molecule type" value="Genomic_DNA"/>
</dbReference>
<evidence type="ECO:0008006" key="4">
    <source>
        <dbReference type="Google" id="ProtNLM"/>
    </source>
</evidence>
<dbReference type="AlphaFoldDB" id="A0A559K3J7"/>
<proteinExistence type="predicted"/>
<sequence>MRIKWAALLLPLLLCSGCQLMQQPQSYMRLPKLPAEQEALKATIERTLPAGAVLIRPRKVSGKGMIPLVDLDGDGREEAVFFYKTKINDQIHGEVWKQSAEGWQSFDKFEGAGSELDSLQLEDVTHDGKPDVIAAYATSSLTSPKGLAVYSMGSGKLTKAFDLPFTELVIDDLNGDGVKDMTVIELKERGLGATATLYQYDNGLAKLGSVSLAAGINGYINVVAGKVTKDRRGVVLDSALGAHSSQTELIVFDQGGLRSVLDTKLTMKAYTGKSEDADRDGILEIAGMRAPLGYENKALAVTPWIYTFAKWDGAAGLTPVLERYANNDKGYELDIPEQWKQQYTLEVTDTSATFWTYPERKRLAEIRTVPVKTWTDNDAEWTVLRRTADKVYAVNRDAAGLADRFRLLSEMNEGT</sequence>
<evidence type="ECO:0000313" key="2">
    <source>
        <dbReference type="EMBL" id="TVY06712.1"/>
    </source>
</evidence>
<feature type="chain" id="PRO_5039620869" description="VCBS repeat-containing protein" evidence="1">
    <location>
        <begin position="22"/>
        <end position="415"/>
    </location>
</feature>
<keyword evidence="3" id="KW-1185">Reference proteome</keyword>
<dbReference type="SUPFAM" id="SSF69318">
    <property type="entry name" value="Integrin alpha N-terminal domain"/>
    <property type="match status" value="1"/>
</dbReference>
<evidence type="ECO:0000256" key="1">
    <source>
        <dbReference type="SAM" id="SignalP"/>
    </source>
</evidence>
<gene>
    <name evidence="2" type="ORF">FPZ49_28070</name>
</gene>
<reference evidence="2 3" key="1">
    <citation type="submission" date="2019-07" db="EMBL/GenBank/DDBJ databases">
        <authorList>
            <person name="Kim J."/>
        </authorList>
    </citation>
    <scope>NUCLEOTIDE SEQUENCE [LARGE SCALE GENOMIC DNA]</scope>
    <source>
        <strain evidence="2 3">JC52</strain>
    </source>
</reference>
<organism evidence="2 3">
    <name type="scientific">Paenibacillus cremeus</name>
    <dbReference type="NCBI Taxonomy" id="2163881"/>
    <lineage>
        <taxon>Bacteria</taxon>
        <taxon>Bacillati</taxon>
        <taxon>Bacillota</taxon>
        <taxon>Bacilli</taxon>
        <taxon>Bacillales</taxon>
        <taxon>Paenibacillaceae</taxon>
        <taxon>Paenibacillus</taxon>
    </lineage>
</organism>
<evidence type="ECO:0000313" key="3">
    <source>
        <dbReference type="Proteomes" id="UP000317036"/>
    </source>
</evidence>
<accession>A0A559K3J7</accession>
<dbReference type="Proteomes" id="UP000317036">
    <property type="component" value="Unassembled WGS sequence"/>
</dbReference>